<accession>A0ABW0E684</accession>
<name>A0ABW0E684_9BACT</name>
<comment type="caution">
    <text evidence="1">The sequence shown here is derived from an EMBL/GenBank/DDBJ whole genome shotgun (WGS) entry which is preliminary data.</text>
</comment>
<reference evidence="2" key="1">
    <citation type="journal article" date="2019" name="Int. J. Syst. Evol. Microbiol.">
        <title>The Global Catalogue of Microorganisms (GCM) 10K type strain sequencing project: providing services to taxonomists for standard genome sequencing and annotation.</title>
        <authorList>
            <consortium name="The Broad Institute Genomics Platform"/>
            <consortium name="The Broad Institute Genome Sequencing Center for Infectious Disease"/>
            <person name="Wu L."/>
            <person name="Ma J."/>
        </authorList>
    </citation>
    <scope>NUCLEOTIDE SEQUENCE [LARGE SCALE GENOMIC DNA]</scope>
    <source>
        <strain evidence="2">KACC 12602</strain>
    </source>
</reference>
<proteinExistence type="predicted"/>
<dbReference type="Pfam" id="PF16248">
    <property type="entry name" value="DUF4905"/>
    <property type="match status" value="1"/>
</dbReference>
<dbReference type="EMBL" id="JBHSKT010000002">
    <property type="protein sequence ID" value="MFC5269882.1"/>
    <property type="molecule type" value="Genomic_DNA"/>
</dbReference>
<evidence type="ECO:0000313" key="2">
    <source>
        <dbReference type="Proteomes" id="UP001596161"/>
    </source>
</evidence>
<organism evidence="1 2">
    <name type="scientific">Adhaeribacter terreus</name>
    <dbReference type="NCBI Taxonomy" id="529703"/>
    <lineage>
        <taxon>Bacteria</taxon>
        <taxon>Pseudomonadati</taxon>
        <taxon>Bacteroidota</taxon>
        <taxon>Cytophagia</taxon>
        <taxon>Cytophagales</taxon>
        <taxon>Hymenobacteraceae</taxon>
        <taxon>Adhaeribacter</taxon>
    </lineage>
</organism>
<dbReference type="Proteomes" id="UP001596161">
    <property type="component" value="Unassembled WGS sequence"/>
</dbReference>
<dbReference type="RefSeq" id="WP_378016262.1">
    <property type="nucleotide sequence ID" value="NZ_JBHSKT010000002.1"/>
</dbReference>
<gene>
    <name evidence="1" type="ORF">ACFPIB_04620</name>
</gene>
<evidence type="ECO:0000313" key="1">
    <source>
        <dbReference type="EMBL" id="MFC5269882.1"/>
    </source>
</evidence>
<sequence>MLQRHFFYAFEGPVWKICLDQETQNLALEIRQKEALQTAFWVIDTKTGNLLLKDHKPAERWWTGLENAVGGNLLLHGYSSNRETGKHLGITAVSEETGETQWHKPELTYTGQNSETTVLVENGLGQIKEVVLETGVENDFFQDQGHAKKQVQAFEEKRSQAMQFPVPYLPTDAHYGLLQQFLKQKTGKRAEEQIEYLETGSHIVFSFYARNHSVLANYLVVCSSAGEVLLEICLEPEVAGIGLDTFFIFAAKLFFIQEKNSLACYLL</sequence>
<keyword evidence="2" id="KW-1185">Reference proteome</keyword>
<protein>
    <submittedName>
        <fullName evidence="1">DUF4905 domain-containing protein</fullName>
    </submittedName>
</protein>
<dbReference type="InterPro" id="IPR032595">
    <property type="entry name" value="DUF4905"/>
</dbReference>